<evidence type="ECO:0000313" key="1">
    <source>
        <dbReference type="EMBL" id="OWZ08673.1"/>
    </source>
</evidence>
<reference evidence="2" key="1">
    <citation type="submission" date="2017-03" db="EMBL/GenBank/DDBJ databases">
        <title>Phytopthora megakarya and P. palmivora, two closely related causual agents of cacao black pod achieved similar genome size and gene model numbers by different mechanisms.</title>
        <authorList>
            <person name="Ali S."/>
            <person name="Shao J."/>
            <person name="Larry D.J."/>
            <person name="Kronmiller B."/>
            <person name="Shen D."/>
            <person name="Strem M.D."/>
            <person name="Melnick R.L."/>
            <person name="Guiltinan M.J."/>
            <person name="Tyler B.M."/>
            <person name="Meinhardt L.W."/>
            <person name="Bailey B.A."/>
        </authorList>
    </citation>
    <scope>NUCLEOTIDE SEQUENCE [LARGE SCALE GENOMIC DNA]</scope>
    <source>
        <strain evidence="2">zdho120</strain>
    </source>
</reference>
<accession>A0A225VTB3</accession>
<gene>
    <name evidence="1" type="ORF">PHMEG_00018742</name>
</gene>
<organism evidence="1 2">
    <name type="scientific">Phytophthora megakarya</name>
    <dbReference type="NCBI Taxonomy" id="4795"/>
    <lineage>
        <taxon>Eukaryota</taxon>
        <taxon>Sar</taxon>
        <taxon>Stramenopiles</taxon>
        <taxon>Oomycota</taxon>
        <taxon>Peronosporomycetes</taxon>
        <taxon>Peronosporales</taxon>
        <taxon>Peronosporaceae</taxon>
        <taxon>Phytophthora</taxon>
    </lineage>
</organism>
<protein>
    <submittedName>
        <fullName evidence="1">Uncharacterized protein</fullName>
    </submittedName>
</protein>
<dbReference type="EMBL" id="NBNE01003063">
    <property type="protein sequence ID" value="OWZ08673.1"/>
    <property type="molecule type" value="Genomic_DNA"/>
</dbReference>
<dbReference type="Proteomes" id="UP000198211">
    <property type="component" value="Unassembled WGS sequence"/>
</dbReference>
<dbReference type="AlphaFoldDB" id="A0A225VTB3"/>
<comment type="caution">
    <text evidence="1">The sequence shown here is derived from an EMBL/GenBank/DDBJ whole genome shotgun (WGS) entry which is preliminary data.</text>
</comment>
<keyword evidence="2" id="KW-1185">Reference proteome</keyword>
<name>A0A225VTB3_9STRA</name>
<proteinExistence type="predicted"/>
<dbReference type="OrthoDB" id="128611at2759"/>
<evidence type="ECO:0000313" key="2">
    <source>
        <dbReference type="Proteomes" id="UP000198211"/>
    </source>
</evidence>
<sequence>MDGYDWVKLRREVYEIRENTLNPRSRTTYLNSYSRFIGWVALSKQHYVPAAFIEEIGGAEATQNSNFALVLKEKIALDRTTPLLDFAYLQAQDFVTWLATLKRRDCGLLSYSALNTHRAVLFNLYRDFELTMTKTLESELANHFKGLKNKLAKDMGNGIRDVKTEKTRWTKVVNALVIRVTHAPILMEQTYYFLVTTSTSAFASHLRRILAQDDFVAELSCQGLKATELGPHSMWKDAATLCSSGSTACLSSTAVHLRAGRSLGGVQNTYLRYEAAGDMHVRRTIAGLPTESSQFSILAPHLENLEKCVINGVRLMFPGTPERLEFVAEYCLVSLVYHYYYPKEKLPPEHQLFQTPLFQYPELQFQLFERVKTGETGDANEKFSNSPNWNTSLKQRLVEALSRIESTRFENVKDIIGEQEARAIGAGTVMYDVLHDAIIPCLQETGVDNLLLRLTIPVQQTPDAISDNQDNEHMLANFWGGQFRGIPTDFQVPDCSTGQAWILWRCGNGVMQ</sequence>